<comment type="caution">
    <text evidence="2">The sequence shown here is derived from an EMBL/GenBank/DDBJ whole genome shotgun (WGS) entry which is preliminary data.</text>
</comment>
<keyword evidence="3" id="KW-1185">Reference proteome</keyword>
<name>A0ABU6UTQ4_9FABA</name>
<evidence type="ECO:0000313" key="3">
    <source>
        <dbReference type="Proteomes" id="UP001341840"/>
    </source>
</evidence>
<sequence>MESNESQRSPSTLLDHDRNPNRVDEEEDVVKLNEEDIQFGIDNCSRSLLGRFMADRTLNVFVKSSLRKRKIKQLARQLTQEDESLKDVDTIMCLMKNILLNWEWVPTRKRHPNAYEDDDVELPRFGETPGNSQHQRDHAISFPRAYVFV</sequence>
<feature type="region of interest" description="Disordered" evidence="1">
    <location>
        <begin position="1"/>
        <end position="25"/>
    </location>
</feature>
<evidence type="ECO:0000313" key="2">
    <source>
        <dbReference type="EMBL" id="MED6162978.1"/>
    </source>
</evidence>
<feature type="compositionally biased region" description="Polar residues" evidence="1">
    <location>
        <begin position="1"/>
        <end position="12"/>
    </location>
</feature>
<evidence type="ECO:0000256" key="1">
    <source>
        <dbReference type="SAM" id="MobiDB-lite"/>
    </source>
</evidence>
<dbReference type="Proteomes" id="UP001341840">
    <property type="component" value="Unassembled WGS sequence"/>
</dbReference>
<dbReference type="EMBL" id="JASCZI010121797">
    <property type="protein sequence ID" value="MED6162978.1"/>
    <property type="molecule type" value="Genomic_DNA"/>
</dbReference>
<protein>
    <submittedName>
        <fullName evidence="2">Uncharacterized protein</fullName>
    </submittedName>
</protein>
<accession>A0ABU6UTQ4</accession>
<organism evidence="2 3">
    <name type="scientific">Stylosanthes scabra</name>
    <dbReference type="NCBI Taxonomy" id="79078"/>
    <lineage>
        <taxon>Eukaryota</taxon>
        <taxon>Viridiplantae</taxon>
        <taxon>Streptophyta</taxon>
        <taxon>Embryophyta</taxon>
        <taxon>Tracheophyta</taxon>
        <taxon>Spermatophyta</taxon>
        <taxon>Magnoliopsida</taxon>
        <taxon>eudicotyledons</taxon>
        <taxon>Gunneridae</taxon>
        <taxon>Pentapetalae</taxon>
        <taxon>rosids</taxon>
        <taxon>fabids</taxon>
        <taxon>Fabales</taxon>
        <taxon>Fabaceae</taxon>
        <taxon>Papilionoideae</taxon>
        <taxon>50 kb inversion clade</taxon>
        <taxon>dalbergioids sensu lato</taxon>
        <taxon>Dalbergieae</taxon>
        <taxon>Pterocarpus clade</taxon>
        <taxon>Stylosanthes</taxon>
    </lineage>
</organism>
<gene>
    <name evidence="2" type="ORF">PIB30_075602</name>
</gene>
<feature type="compositionally biased region" description="Basic and acidic residues" evidence="1">
    <location>
        <begin position="14"/>
        <end position="25"/>
    </location>
</feature>
<reference evidence="2 3" key="1">
    <citation type="journal article" date="2023" name="Plants (Basel)">
        <title>Bridging the Gap: Combining Genomics and Transcriptomics Approaches to Understand Stylosanthes scabra, an Orphan Legume from the Brazilian Caatinga.</title>
        <authorList>
            <person name="Ferreira-Neto J.R.C."/>
            <person name="da Silva M.D."/>
            <person name="Binneck E."/>
            <person name="de Melo N.F."/>
            <person name="da Silva R.H."/>
            <person name="de Melo A.L.T.M."/>
            <person name="Pandolfi V."/>
            <person name="Bustamante F.O."/>
            <person name="Brasileiro-Vidal A.C."/>
            <person name="Benko-Iseppon A.M."/>
        </authorList>
    </citation>
    <scope>NUCLEOTIDE SEQUENCE [LARGE SCALE GENOMIC DNA]</scope>
    <source>
        <tissue evidence="2">Leaves</tissue>
    </source>
</reference>
<proteinExistence type="predicted"/>